<dbReference type="InterPro" id="IPR027417">
    <property type="entry name" value="P-loop_NTPase"/>
</dbReference>
<dbReference type="EMBL" id="CP049074">
    <property type="protein sequence ID" value="QKR00052.1"/>
    <property type="molecule type" value="Genomic_DNA"/>
</dbReference>
<dbReference type="RefSeq" id="WP_174630660.1">
    <property type="nucleotide sequence ID" value="NZ_CP049074.1"/>
</dbReference>
<dbReference type="OrthoDB" id="36110at2157"/>
<dbReference type="SUPFAM" id="SSF52540">
    <property type="entry name" value="P-loop containing nucleoside triphosphate hydrolases"/>
    <property type="match status" value="1"/>
</dbReference>
<name>A0A6N0NTM8_9CREN</name>
<reference evidence="1 2" key="1">
    <citation type="submission" date="2020-02" db="EMBL/GenBank/DDBJ databases">
        <title>Comparative genome analysis reveals the metabolism and evolution of the thermophilic archaeal genus Metallosphaera.</title>
        <authorList>
            <person name="Jiang C."/>
        </authorList>
    </citation>
    <scope>NUCLEOTIDE SEQUENCE [LARGE SCALE GENOMIC DNA]</scope>
    <source>
        <strain evidence="1 2">Ric-A</strain>
    </source>
</reference>
<accession>A0A6N0NTM8</accession>
<organism evidence="1 2">
    <name type="scientific">Metallosphaera tengchongensis</name>
    <dbReference type="NCBI Taxonomy" id="1532350"/>
    <lineage>
        <taxon>Archaea</taxon>
        <taxon>Thermoproteota</taxon>
        <taxon>Thermoprotei</taxon>
        <taxon>Sulfolobales</taxon>
        <taxon>Sulfolobaceae</taxon>
        <taxon>Metallosphaera</taxon>
    </lineage>
</organism>
<sequence length="198" mass="22787">MIKIGIFGIKDRVGKTTLSVNLAMELSNYGRTLIVDKTPTCGLWRKLGISGSDHDLICYNNMCVLKLFRKPFRINEEYPDDEINKLMHFYRSGWDYIVIDNFTNATLDNKIVRVDLDALPIFVTDPLNIDILLRYASNFPRRYALIVNFAFNGLNLSNEVNRLFQMVLSIPVTDDNQMRAYLGSIVKDLTNRSTLFYG</sequence>
<dbReference type="KEGG" id="mten:GWK48_06400"/>
<protein>
    <submittedName>
        <fullName evidence="1">ParA family protein</fullName>
    </submittedName>
</protein>
<evidence type="ECO:0000313" key="1">
    <source>
        <dbReference type="EMBL" id="QKR00052.1"/>
    </source>
</evidence>
<gene>
    <name evidence="1" type="ORF">GWK48_06400</name>
</gene>
<keyword evidence="2" id="KW-1185">Reference proteome</keyword>
<dbReference type="Proteomes" id="UP000509301">
    <property type="component" value="Chromosome"/>
</dbReference>
<dbReference type="AlphaFoldDB" id="A0A6N0NTM8"/>
<dbReference type="Gene3D" id="3.40.50.300">
    <property type="entry name" value="P-loop containing nucleotide triphosphate hydrolases"/>
    <property type="match status" value="1"/>
</dbReference>
<evidence type="ECO:0000313" key="2">
    <source>
        <dbReference type="Proteomes" id="UP000509301"/>
    </source>
</evidence>
<proteinExistence type="predicted"/>
<dbReference type="GeneID" id="55641564"/>